<evidence type="ECO:0000256" key="2">
    <source>
        <dbReference type="ARBA" id="ARBA00023002"/>
    </source>
</evidence>
<evidence type="ECO:0000256" key="1">
    <source>
        <dbReference type="ARBA" id="ARBA00006484"/>
    </source>
</evidence>
<dbReference type="EC" id="1.1.1.-" evidence="4"/>
<dbReference type="PANTHER" id="PTHR42760">
    <property type="entry name" value="SHORT-CHAIN DEHYDROGENASES/REDUCTASES FAMILY MEMBER"/>
    <property type="match status" value="1"/>
</dbReference>
<dbReference type="PRINTS" id="PR00080">
    <property type="entry name" value="SDRFAMILY"/>
</dbReference>
<evidence type="ECO:0000313" key="5">
    <source>
        <dbReference type="Proteomes" id="UP001595912"/>
    </source>
</evidence>
<dbReference type="InterPro" id="IPR057326">
    <property type="entry name" value="KR_dom"/>
</dbReference>
<dbReference type="PANTHER" id="PTHR42760:SF133">
    <property type="entry name" value="3-OXOACYL-[ACYL-CARRIER-PROTEIN] REDUCTASE"/>
    <property type="match status" value="1"/>
</dbReference>
<dbReference type="PRINTS" id="PR00081">
    <property type="entry name" value="GDHRDH"/>
</dbReference>
<comment type="caution">
    <text evidence="4">The sequence shown here is derived from an EMBL/GenBank/DDBJ whole genome shotgun (WGS) entry which is preliminary data.</text>
</comment>
<dbReference type="RefSeq" id="WP_380115962.1">
    <property type="nucleotide sequence ID" value="NZ_JBHSIU010000018.1"/>
</dbReference>
<name>A0ABV9VSX7_9ACTN</name>
<evidence type="ECO:0000313" key="4">
    <source>
        <dbReference type="EMBL" id="MFC4999516.1"/>
    </source>
</evidence>
<dbReference type="EMBL" id="JBHSIU010000018">
    <property type="protein sequence ID" value="MFC4999516.1"/>
    <property type="molecule type" value="Genomic_DNA"/>
</dbReference>
<gene>
    <name evidence="4" type="ORF">ACFPIJ_16960</name>
</gene>
<reference evidence="5" key="1">
    <citation type="journal article" date="2019" name="Int. J. Syst. Evol. Microbiol.">
        <title>The Global Catalogue of Microorganisms (GCM) 10K type strain sequencing project: providing services to taxonomists for standard genome sequencing and annotation.</title>
        <authorList>
            <consortium name="The Broad Institute Genomics Platform"/>
            <consortium name="The Broad Institute Genome Sequencing Center for Infectious Disease"/>
            <person name="Wu L."/>
            <person name="Ma J."/>
        </authorList>
    </citation>
    <scope>NUCLEOTIDE SEQUENCE [LARGE SCALE GENOMIC DNA]</scope>
    <source>
        <strain evidence="5">CGMCC 4.7152</strain>
    </source>
</reference>
<dbReference type="SUPFAM" id="SSF51735">
    <property type="entry name" value="NAD(P)-binding Rossmann-fold domains"/>
    <property type="match status" value="1"/>
</dbReference>
<dbReference type="InterPro" id="IPR020904">
    <property type="entry name" value="Sc_DH/Rdtase_CS"/>
</dbReference>
<dbReference type="PROSITE" id="PS00061">
    <property type="entry name" value="ADH_SHORT"/>
    <property type="match status" value="1"/>
</dbReference>
<dbReference type="Proteomes" id="UP001595912">
    <property type="component" value="Unassembled WGS sequence"/>
</dbReference>
<sequence>MRLKGRTAVITGGSRGLGRAIAQRYLDEGANVVCAARSPHELHTMIAQFPDQAEFQPVDVTDPDSVAGVMRYTADRFGGLDIVVANAGVNHDGKIDRIDPAAWRAMVDTNLNGVFYSVQAAARQMLAQGSGAIVTVSSCMSSRVAIGAAGYSATKAAVEQFTRTAAIELGRKGIRVNCLAPGILEEGMGREVATNPKLWAAYQSRISLGRAGRLDEAADAAVYLVADGSSYVNGHVLEVNGGLLWA</sequence>
<feature type="domain" description="Ketoreductase" evidence="3">
    <location>
        <begin position="6"/>
        <end position="186"/>
    </location>
</feature>
<proteinExistence type="inferred from homology"/>
<comment type="similarity">
    <text evidence="1">Belongs to the short-chain dehydrogenases/reductases (SDR) family.</text>
</comment>
<keyword evidence="2 4" id="KW-0560">Oxidoreductase</keyword>
<keyword evidence="5" id="KW-1185">Reference proteome</keyword>
<organism evidence="4 5">
    <name type="scientific">Dactylosporangium cerinum</name>
    <dbReference type="NCBI Taxonomy" id="1434730"/>
    <lineage>
        <taxon>Bacteria</taxon>
        <taxon>Bacillati</taxon>
        <taxon>Actinomycetota</taxon>
        <taxon>Actinomycetes</taxon>
        <taxon>Micromonosporales</taxon>
        <taxon>Micromonosporaceae</taxon>
        <taxon>Dactylosporangium</taxon>
    </lineage>
</organism>
<dbReference type="Gene3D" id="3.40.50.720">
    <property type="entry name" value="NAD(P)-binding Rossmann-like Domain"/>
    <property type="match status" value="1"/>
</dbReference>
<dbReference type="Pfam" id="PF13561">
    <property type="entry name" value="adh_short_C2"/>
    <property type="match status" value="1"/>
</dbReference>
<dbReference type="CDD" id="cd05233">
    <property type="entry name" value="SDR_c"/>
    <property type="match status" value="1"/>
</dbReference>
<accession>A0ABV9VSX7</accession>
<dbReference type="InterPro" id="IPR002347">
    <property type="entry name" value="SDR_fam"/>
</dbReference>
<dbReference type="InterPro" id="IPR036291">
    <property type="entry name" value="NAD(P)-bd_dom_sf"/>
</dbReference>
<dbReference type="GO" id="GO:0016491">
    <property type="term" value="F:oxidoreductase activity"/>
    <property type="evidence" value="ECO:0007669"/>
    <property type="project" value="UniProtKB-KW"/>
</dbReference>
<dbReference type="SMART" id="SM00822">
    <property type="entry name" value="PKS_KR"/>
    <property type="match status" value="1"/>
</dbReference>
<protein>
    <submittedName>
        <fullName evidence="4">SDR family NAD(P)-dependent oxidoreductase</fullName>
        <ecNumber evidence="4">1.1.1.-</ecNumber>
    </submittedName>
</protein>
<evidence type="ECO:0000259" key="3">
    <source>
        <dbReference type="SMART" id="SM00822"/>
    </source>
</evidence>